<evidence type="ECO:0000259" key="6">
    <source>
        <dbReference type="Pfam" id="PF00535"/>
    </source>
</evidence>
<name>A0A832M147_9CYAN</name>
<dbReference type="AlphaFoldDB" id="A0A832M147"/>
<dbReference type="Gene3D" id="3.90.550.10">
    <property type="entry name" value="Spore Coat Polysaccharide Biosynthesis Protein SpsA, Chain A"/>
    <property type="match status" value="1"/>
</dbReference>
<dbReference type="InterPro" id="IPR001173">
    <property type="entry name" value="Glyco_trans_2-like"/>
</dbReference>
<dbReference type="PANTHER" id="PTHR43179:SF12">
    <property type="entry name" value="GALACTOFURANOSYLTRANSFERASE GLFT2"/>
    <property type="match status" value="1"/>
</dbReference>
<keyword evidence="5" id="KW-0472">Membrane</keyword>
<evidence type="ECO:0000256" key="4">
    <source>
        <dbReference type="ARBA" id="ARBA00022679"/>
    </source>
</evidence>
<accession>A0A832M147</accession>
<dbReference type="PANTHER" id="PTHR43179">
    <property type="entry name" value="RHAMNOSYLTRANSFERASE WBBL"/>
    <property type="match status" value="1"/>
</dbReference>
<dbReference type="SUPFAM" id="SSF53448">
    <property type="entry name" value="Nucleotide-diphospho-sugar transferases"/>
    <property type="match status" value="1"/>
</dbReference>
<feature type="transmembrane region" description="Helical" evidence="5">
    <location>
        <begin position="244"/>
        <end position="266"/>
    </location>
</feature>
<keyword evidence="4 7" id="KW-0808">Transferase</keyword>
<keyword evidence="5" id="KW-1133">Transmembrane helix</keyword>
<sequence>MDAACLPFVSVIVPVFNDAIGLKRCLDALDQQTYSRHLYEIVVVDNGSDAAQTLTEIVTGFQQTTLAFESKPGSYAARNKGISVAKGSVLAFTDADCIPAQNWIEQGVNELLKNPQCGFVAGKIDISFQDANNPTAIELYESLWYALPQQEFVEKHHFGATANLFTFATVMYQVGVFDATLKSNGDREWGQRVYQAGYQPRYAETARITHPARHTLSQLDSRARRIAGGRYDLQQRHSLLKRNILFIIGILKYLVAPFLMIGFNLFLDRRLKTSHQKIQITWIMFFVSSVYISEMMRLKAGKPSHRG</sequence>
<comment type="caution">
    <text evidence="7">The sequence shown here is derived from an EMBL/GenBank/DDBJ whole genome shotgun (WGS) entry which is preliminary data.</text>
</comment>
<keyword evidence="3" id="KW-0328">Glycosyltransferase</keyword>
<organism evidence="7">
    <name type="scientific">Oscillatoriales cyanobacterium SpSt-402</name>
    <dbReference type="NCBI Taxonomy" id="2282168"/>
    <lineage>
        <taxon>Bacteria</taxon>
        <taxon>Bacillati</taxon>
        <taxon>Cyanobacteriota</taxon>
        <taxon>Cyanophyceae</taxon>
        <taxon>Oscillatoriophycideae</taxon>
        <taxon>Oscillatoriales</taxon>
    </lineage>
</organism>
<comment type="similarity">
    <text evidence="2">Belongs to the glycosyltransferase 2 family.</text>
</comment>
<keyword evidence="5" id="KW-0812">Transmembrane</keyword>
<comment type="pathway">
    <text evidence="1">Cell wall biogenesis; cell wall polysaccharide biosynthesis.</text>
</comment>
<dbReference type="Pfam" id="PF00535">
    <property type="entry name" value="Glycos_transf_2"/>
    <property type="match status" value="1"/>
</dbReference>
<gene>
    <name evidence="7" type="ORF">ENR47_01165</name>
</gene>
<evidence type="ECO:0000256" key="3">
    <source>
        <dbReference type="ARBA" id="ARBA00022676"/>
    </source>
</evidence>
<dbReference type="GO" id="GO:0016757">
    <property type="term" value="F:glycosyltransferase activity"/>
    <property type="evidence" value="ECO:0007669"/>
    <property type="project" value="UniProtKB-KW"/>
</dbReference>
<feature type="transmembrane region" description="Helical" evidence="5">
    <location>
        <begin position="278"/>
        <end position="296"/>
    </location>
</feature>
<evidence type="ECO:0000256" key="2">
    <source>
        <dbReference type="ARBA" id="ARBA00006739"/>
    </source>
</evidence>
<proteinExistence type="inferred from homology"/>
<reference evidence="7" key="1">
    <citation type="journal article" date="2020" name="mSystems">
        <title>Genome- and Community-Level Interaction Insights into Carbon Utilization and Element Cycling Functions of Hydrothermarchaeota in Hydrothermal Sediment.</title>
        <authorList>
            <person name="Zhou Z."/>
            <person name="Liu Y."/>
            <person name="Xu W."/>
            <person name="Pan J."/>
            <person name="Luo Z.H."/>
            <person name="Li M."/>
        </authorList>
    </citation>
    <scope>NUCLEOTIDE SEQUENCE [LARGE SCALE GENOMIC DNA]</scope>
    <source>
        <strain evidence="7">SpSt-402</strain>
    </source>
</reference>
<feature type="domain" description="Glycosyltransferase 2-like" evidence="6">
    <location>
        <begin position="10"/>
        <end position="157"/>
    </location>
</feature>
<evidence type="ECO:0000256" key="5">
    <source>
        <dbReference type="SAM" id="Phobius"/>
    </source>
</evidence>
<dbReference type="EMBL" id="DSRD01000076">
    <property type="protein sequence ID" value="HGW92883.1"/>
    <property type="molecule type" value="Genomic_DNA"/>
</dbReference>
<evidence type="ECO:0000313" key="7">
    <source>
        <dbReference type="EMBL" id="HGW92883.1"/>
    </source>
</evidence>
<evidence type="ECO:0000256" key="1">
    <source>
        <dbReference type="ARBA" id="ARBA00004776"/>
    </source>
</evidence>
<protein>
    <submittedName>
        <fullName evidence="7">Glycosyltransferase</fullName>
    </submittedName>
</protein>
<dbReference type="InterPro" id="IPR029044">
    <property type="entry name" value="Nucleotide-diphossugar_trans"/>
</dbReference>